<dbReference type="InterPro" id="IPR002818">
    <property type="entry name" value="DJ-1/PfpI"/>
</dbReference>
<proteinExistence type="inferred from homology"/>
<dbReference type="Proteomes" id="UP000183107">
    <property type="component" value="Unassembled WGS sequence"/>
</dbReference>
<dbReference type="GO" id="GO:0019172">
    <property type="term" value="F:glyoxalase III activity"/>
    <property type="evidence" value="ECO:0007669"/>
    <property type="project" value="TreeGrafter"/>
</dbReference>
<feature type="domain" description="DJ-1/PfpI" evidence="4">
    <location>
        <begin position="30"/>
        <end position="233"/>
    </location>
</feature>
<evidence type="ECO:0000256" key="3">
    <source>
        <dbReference type="ARBA" id="ARBA00038493"/>
    </source>
</evidence>
<gene>
    <name evidence="5" type="ORF">SAMN05216386_1953</name>
</gene>
<evidence type="ECO:0000256" key="1">
    <source>
        <dbReference type="ARBA" id="ARBA00023016"/>
    </source>
</evidence>
<dbReference type="OrthoDB" id="9792284at2"/>
<dbReference type="InterPro" id="IPR050325">
    <property type="entry name" value="Prot/Nucl_acid_deglycase"/>
</dbReference>
<dbReference type="AlphaFoldDB" id="A0A1I5C3V0"/>
<dbReference type="EMBL" id="FOVJ01000003">
    <property type="protein sequence ID" value="SFN81675.1"/>
    <property type="molecule type" value="Genomic_DNA"/>
</dbReference>
<comment type="similarity">
    <text evidence="3">Belongs to the peptidase C56 family. HSP31-like subfamily.</text>
</comment>
<keyword evidence="5" id="KW-0645">Protease</keyword>
<evidence type="ECO:0000256" key="2">
    <source>
        <dbReference type="ARBA" id="ARBA00023239"/>
    </source>
</evidence>
<evidence type="ECO:0000259" key="4">
    <source>
        <dbReference type="Pfam" id="PF01965"/>
    </source>
</evidence>
<reference evidence="6" key="1">
    <citation type="submission" date="2016-10" db="EMBL/GenBank/DDBJ databases">
        <authorList>
            <person name="Varghese N."/>
        </authorList>
    </citation>
    <scope>NUCLEOTIDE SEQUENCE [LARGE SCALE GENOMIC DNA]</scope>
    <source>
        <strain evidence="6">Nsp8</strain>
    </source>
</reference>
<evidence type="ECO:0000313" key="6">
    <source>
        <dbReference type="Proteomes" id="UP000183107"/>
    </source>
</evidence>
<keyword evidence="6" id="KW-1185">Reference proteome</keyword>
<evidence type="ECO:0000313" key="5">
    <source>
        <dbReference type="EMBL" id="SFN81675.1"/>
    </source>
</evidence>
<dbReference type="PANTHER" id="PTHR48094">
    <property type="entry name" value="PROTEIN/NUCLEIC ACID DEGLYCASE DJ-1-RELATED"/>
    <property type="match status" value="1"/>
</dbReference>
<dbReference type="InterPro" id="IPR029062">
    <property type="entry name" value="Class_I_gatase-like"/>
</dbReference>
<dbReference type="Pfam" id="PF01965">
    <property type="entry name" value="DJ-1_PfpI"/>
    <property type="match status" value="1"/>
</dbReference>
<dbReference type="CDD" id="cd03141">
    <property type="entry name" value="GATase1_Hsp31_like"/>
    <property type="match status" value="1"/>
</dbReference>
<sequence>MKATNRILIVVTNDDEFQKVGIRTGLWLGELIHFWEVAEEAGYQMDIASPSGGKVPIDPESVILPKVGDVAGLKGEVFKRYENRAFMNLLDNTLKVSDVDPAAYDAVYMAGGHGVMFDFPNSESLAALTARFYESNKVISAVCHGPCGLLEAKLSNGEYLIKGKNVTGFSWNEELLAKRDHAVPFNLEEELQRRDANYSKALVPFTTHVVEDGLLITGQNPGSAHAVGKAVVKKLQELTREAPTPQSPEKTPGEVA</sequence>
<keyword evidence="2" id="KW-0456">Lyase</keyword>
<accession>A0A1I5C3V0</accession>
<dbReference type="GO" id="GO:0008233">
    <property type="term" value="F:peptidase activity"/>
    <property type="evidence" value="ECO:0007669"/>
    <property type="project" value="UniProtKB-KW"/>
</dbReference>
<protein>
    <submittedName>
        <fullName evidence="5">Putative intracellular protease/amidase</fullName>
    </submittedName>
</protein>
<dbReference type="PANTHER" id="PTHR48094:SF11">
    <property type="entry name" value="GLUTATHIONE-INDEPENDENT GLYOXALASE HSP31-RELATED"/>
    <property type="match status" value="1"/>
</dbReference>
<organism evidence="5 6">
    <name type="scientific">Nitrosospira briensis</name>
    <dbReference type="NCBI Taxonomy" id="35799"/>
    <lineage>
        <taxon>Bacteria</taxon>
        <taxon>Pseudomonadati</taxon>
        <taxon>Pseudomonadota</taxon>
        <taxon>Betaproteobacteria</taxon>
        <taxon>Nitrosomonadales</taxon>
        <taxon>Nitrosomonadaceae</taxon>
        <taxon>Nitrosospira</taxon>
    </lineage>
</organism>
<keyword evidence="1" id="KW-0346">Stress response</keyword>
<name>A0A1I5C3V0_9PROT</name>
<dbReference type="SUPFAM" id="SSF52317">
    <property type="entry name" value="Class I glutamine amidotransferase-like"/>
    <property type="match status" value="1"/>
</dbReference>
<dbReference type="RefSeq" id="WP_074796992.1">
    <property type="nucleotide sequence ID" value="NZ_FOVJ01000003.1"/>
</dbReference>
<dbReference type="GO" id="GO:0006508">
    <property type="term" value="P:proteolysis"/>
    <property type="evidence" value="ECO:0007669"/>
    <property type="project" value="UniProtKB-KW"/>
</dbReference>
<dbReference type="GO" id="GO:0019243">
    <property type="term" value="P:methylglyoxal catabolic process to D-lactate via S-lactoyl-glutathione"/>
    <property type="evidence" value="ECO:0007669"/>
    <property type="project" value="TreeGrafter"/>
</dbReference>
<dbReference type="GO" id="GO:0005737">
    <property type="term" value="C:cytoplasm"/>
    <property type="evidence" value="ECO:0007669"/>
    <property type="project" value="TreeGrafter"/>
</dbReference>
<dbReference type="Gene3D" id="3.40.50.880">
    <property type="match status" value="1"/>
</dbReference>
<keyword evidence="5" id="KW-0378">Hydrolase</keyword>